<dbReference type="AlphaFoldDB" id="A0A318EFB0"/>
<organism evidence="2 3">
    <name type="scientific">Sinimarinibacterium flocculans</name>
    <dbReference type="NCBI Taxonomy" id="985250"/>
    <lineage>
        <taxon>Bacteria</taxon>
        <taxon>Pseudomonadati</taxon>
        <taxon>Pseudomonadota</taxon>
        <taxon>Gammaproteobacteria</taxon>
        <taxon>Nevskiales</taxon>
        <taxon>Nevskiaceae</taxon>
        <taxon>Sinimarinibacterium</taxon>
    </lineage>
</organism>
<feature type="region of interest" description="Disordered" evidence="1">
    <location>
        <begin position="56"/>
        <end position="78"/>
    </location>
</feature>
<reference evidence="2 3" key="1">
    <citation type="submission" date="2018-04" db="EMBL/GenBank/DDBJ databases">
        <title>Genomic Encyclopedia of Type Strains, Phase IV (KMG-IV): sequencing the most valuable type-strain genomes for metagenomic binning, comparative biology and taxonomic classification.</title>
        <authorList>
            <person name="Goeker M."/>
        </authorList>
    </citation>
    <scope>NUCLEOTIDE SEQUENCE [LARGE SCALE GENOMIC DNA]</scope>
    <source>
        <strain evidence="2 3">DSM 104150</strain>
    </source>
</reference>
<gene>
    <name evidence="2" type="ORF">C8D93_10338</name>
</gene>
<comment type="caution">
    <text evidence="2">The sequence shown here is derived from an EMBL/GenBank/DDBJ whole genome shotgun (WGS) entry which is preliminary data.</text>
</comment>
<sequence length="78" mass="8411">MTTAIVVFGLVLGLAGGLALHALTRPRRWHPRLRRLRRYLLGRAWRPVLLMPHVPAEPAPASPPAPSADTAGARTSSS</sequence>
<feature type="compositionally biased region" description="Low complexity" evidence="1">
    <location>
        <begin position="67"/>
        <end position="78"/>
    </location>
</feature>
<evidence type="ECO:0000313" key="3">
    <source>
        <dbReference type="Proteomes" id="UP000248330"/>
    </source>
</evidence>
<proteinExistence type="predicted"/>
<evidence type="ECO:0000313" key="2">
    <source>
        <dbReference type="EMBL" id="PXV69465.1"/>
    </source>
</evidence>
<protein>
    <submittedName>
        <fullName evidence="2">Uncharacterized protein</fullName>
    </submittedName>
</protein>
<evidence type="ECO:0000256" key="1">
    <source>
        <dbReference type="SAM" id="MobiDB-lite"/>
    </source>
</evidence>
<name>A0A318EFB0_9GAMM</name>
<accession>A0A318EFB0</accession>
<feature type="compositionally biased region" description="Pro residues" evidence="1">
    <location>
        <begin position="56"/>
        <end position="66"/>
    </location>
</feature>
<dbReference type="Proteomes" id="UP000248330">
    <property type="component" value="Unassembled WGS sequence"/>
</dbReference>
<keyword evidence="3" id="KW-1185">Reference proteome</keyword>
<dbReference type="EMBL" id="QICN01000003">
    <property type="protein sequence ID" value="PXV69465.1"/>
    <property type="molecule type" value="Genomic_DNA"/>
</dbReference>